<feature type="transmembrane region" description="Helical" evidence="7">
    <location>
        <begin position="34"/>
        <end position="54"/>
    </location>
</feature>
<feature type="transmembrane region" description="Helical" evidence="7">
    <location>
        <begin position="7"/>
        <end position="28"/>
    </location>
</feature>
<feature type="transmembrane region" description="Helical" evidence="7">
    <location>
        <begin position="109"/>
        <end position="135"/>
    </location>
</feature>
<comment type="similarity">
    <text evidence="2">Belongs to the CPA3 antiporters (TC 2.A.63) subunit B family.</text>
</comment>
<dbReference type="Proteomes" id="UP000050544">
    <property type="component" value="Unassembled WGS sequence"/>
</dbReference>
<comment type="subcellular location">
    <subcellularLocation>
        <location evidence="1">Cell membrane</location>
        <topology evidence="1">Multi-pass membrane protein</topology>
    </subcellularLocation>
</comment>
<dbReference type="PANTHER" id="PTHR33932:SF4">
    <property type="entry name" value="NA(+)_H(+) ANTIPORTER SUBUNIT B"/>
    <property type="match status" value="1"/>
</dbReference>
<name>A0A0P6XKT5_9CHLR</name>
<evidence type="ECO:0000256" key="4">
    <source>
        <dbReference type="ARBA" id="ARBA00022692"/>
    </source>
</evidence>
<dbReference type="EMBL" id="LGKO01000002">
    <property type="protein sequence ID" value="KPL84031.1"/>
    <property type="molecule type" value="Genomic_DNA"/>
</dbReference>
<evidence type="ECO:0000256" key="2">
    <source>
        <dbReference type="ARBA" id="ARBA00009425"/>
    </source>
</evidence>
<keyword evidence="10" id="KW-1185">Reference proteome</keyword>
<feature type="transmembrane region" description="Helical" evidence="7">
    <location>
        <begin position="70"/>
        <end position="89"/>
    </location>
</feature>
<gene>
    <name evidence="9" type="ORF">SE15_02260</name>
</gene>
<keyword evidence="5 7" id="KW-1133">Transmembrane helix</keyword>
<dbReference type="GO" id="GO:0005886">
    <property type="term" value="C:plasma membrane"/>
    <property type="evidence" value="ECO:0007669"/>
    <property type="project" value="UniProtKB-SubCell"/>
</dbReference>
<dbReference type="NCBIfam" id="NF009163">
    <property type="entry name" value="PRK12509.1"/>
    <property type="match status" value="1"/>
</dbReference>
<proteinExistence type="inferred from homology"/>
<keyword evidence="3" id="KW-1003">Cell membrane</keyword>
<evidence type="ECO:0000256" key="6">
    <source>
        <dbReference type="ARBA" id="ARBA00023136"/>
    </source>
</evidence>
<dbReference type="Pfam" id="PF04039">
    <property type="entry name" value="MnhB"/>
    <property type="match status" value="1"/>
</dbReference>
<evidence type="ECO:0000256" key="3">
    <source>
        <dbReference type="ARBA" id="ARBA00022475"/>
    </source>
</evidence>
<sequence length="137" mass="14849">MRGRSEILATAARYLMPLLIVFSVFLLLRGHNEIGGGFVGGLVASVAVVLYMIAEGVQAARDLLKIEPRLLIATGLLIALSSAVFAWVVNRPFMTGLWWKYPLPVLGKVGTPLLFDVGVYLAVMGTTLMILFTLAED</sequence>
<organism evidence="9 10">
    <name type="scientific">Thermanaerothrix daxensis</name>
    <dbReference type="NCBI Taxonomy" id="869279"/>
    <lineage>
        <taxon>Bacteria</taxon>
        <taxon>Bacillati</taxon>
        <taxon>Chloroflexota</taxon>
        <taxon>Anaerolineae</taxon>
        <taxon>Anaerolineales</taxon>
        <taxon>Anaerolineaceae</taxon>
        <taxon>Thermanaerothrix</taxon>
    </lineage>
</organism>
<evidence type="ECO:0000256" key="1">
    <source>
        <dbReference type="ARBA" id="ARBA00004651"/>
    </source>
</evidence>
<evidence type="ECO:0000256" key="5">
    <source>
        <dbReference type="ARBA" id="ARBA00022989"/>
    </source>
</evidence>
<keyword evidence="6 7" id="KW-0472">Membrane</keyword>
<accession>A0A0P6XKT5</accession>
<dbReference type="STRING" id="869279.SE15_02260"/>
<protein>
    <submittedName>
        <fullName evidence="9">Monovalent cation/H+ antiporter subunit B</fullName>
    </submittedName>
</protein>
<dbReference type="RefSeq" id="WP_054520470.1">
    <property type="nucleotide sequence ID" value="NZ_LGKO01000002.1"/>
</dbReference>
<evidence type="ECO:0000256" key="7">
    <source>
        <dbReference type="SAM" id="Phobius"/>
    </source>
</evidence>
<keyword evidence="4 7" id="KW-0812">Transmembrane</keyword>
<evidence type="ECO:0000313" key="10">
    <source>
        <dbReference type="Proteomes" id="UP000050544"/>
    </source>
</evidence>
<evidence type="ECO:0000313" key="9">
    <source>
        <dbReference type="EMBL" id="KPL84031.1"/>
    </source>
</evidence>
<dbReference type="PANTHER" id="PTHR33932">
    <property type="entry name" value="NA(+)/H(+) ANTIPORTER SUBUNIT B"/>
    <property type="match status" value="1"/>
</dbReference>
<feature type="domain" description="Na+/H+ antiporter MnhB subunit-related protein" evidence="8">
    <location>
        <begin position="7"/>
        <end position="128"/>
    </location>
</feature>
<evidence type="ECO:0000259" key="8">
    <source>
        <dbReference type="Pfam" id="PF04039"/>
    </source>
</evidence>
<dbReference type="InterPro" id="IPR007182">
    <property type="entry name" value="MnhB"/>
</dbReference>
<dbReference type="AlphaFoldDB" id="A0A0P6XKT5"/>
<dbReference type="InterPro" id="IPR050622">
    <property type="entry name" value="CPA3_antiporter_subunitB"/>
</dbReference>
<comment type="caution">
    <text evidence="9">The sequence shown here is derived from an EMBL/GenBank/DDBJ whole genome shotgun (WGS) entry which is preliminary data.</text>
</comment>
<dbReference type="OrthoDB" id="9798859at2"/>
<reference evidence="9 10" key="1">
    <citation type="submission" date="2015-07" db="EMBL/GenBank/DDBJ databases">
        <title>Whole genome sequence of Thermanaerothrix daxensis DSM 23592.</title>
        <authorList>
            <person name="Hemp J."/>
            <person name="Ward L.M."/>
            <person name="Pace L.A."/>
            <person name="Fischer W.W."/>
        </authorList>
    </citation>
    <scope>NUCLEOTIDE SEQUENCE [LARGE SCALE GENOMIC DNA]</scope>
    <source>
        <strain evidence="9 10">GNS-1</strain>
    </source>
</reference>